<dbReference type="InterPro" id="IPR050492">
    <property type="entry name" value="Bact_metal-bind_prot9"/>
</dbReference>
<dbReference type="Proteomes" id="UP001501020">
    <property type="component" value="Unassembled WGS sequence"/>
</dbReference>
<protein>
    <submittedName>
        <fullName evidence="5">Zinc ABC transporter substrate-binding protein</fullName>
    </submittedName>
</protein>
<evidence type="ECO:0000256" key="3">
    <source>
        <dbReference type="ARBA" id="ARBA00022729"/>
    </source>
</evidence>
<comment type="similarity">
    <text evidence="1">Belongs to the bacterial solute-binding protein 9 family.</text>
</comment>
<gene>
    <name evidence="5" type="ORF">GCM10009727_63780</name>
</gene>
<evidence type="ECO:0000256" key="2">
    <source>
        <dbReference type="ARBA" id="ARBA00022448"/>
    </source>
</evidence>
<accession>A0ABN3A7I7</accession>
<evidence type="ECO:0000313" key="6">
    <source>
        <dbReference type="Proteomes" id="UP001501020"/>
    </source>
</evidence>
<dbReference type="PANTHER" id="PTHR42953">
    <property type="entry name" value="HIGH-AFFINITY ZINC UPTAKE SYSTEM PROTEIN ZNUA-RELATED"/>
    <property type="match status" value="1"/>
</dbReference>
<evidence type="ECO:0000313" key="5">
    <source>
        <dbReference type="EMBL" id="GAA2155682.1"/>
    </source>
</evidence>
<dbReference type="PANTHER" id="PTHR42953:SF3">
    <property type="entry name" value="HIGH-AFFINITY ZINC UPTAKE SYSTEM PROTEIN ZNUA"/>
    <property type="match status" value="1"/>
</dbReference>
<keyword evidence="3" id="KW-0732">Signal</keyword>
<proteinExistence type="inferred from homology"/>
<dbReference type="Pfam" id="PF01297">
    <property type="entry name" value="ZnuA"/>
    <property type="match status" value="1"/>
</dbReference>
<comment type="caution">
    <text evidence="5">The sequence shown here is derived from an EMBL/GenBank/DDBJ whole genome shotgun (WGS) entry which is preliminary data.</text>
</comment>
<organism evidence="5 6">
    <name type="scientific">Actinomadura napierensis</name>
    <dbReference type="NCBI Taxonomy" id="267854"/>
    <lineage>
        <taxon>Bacteria</taxon>
        <taxon>Bacillati</taxon>
        <taxon>Actinomycetota</taxon>
        <taxon>Actinomycetes</taxon>
        <taxon>Streptosporangiales</taxon>
        <taxon>Thermomonosporaceae</taxon>
        <taxon>Actinomadura</taxon>
    </lineage>
</organism>
<reference evidence="5 6" key="1">
    <citation type="journal article" date="2019" name="Int. J. Syst. Evol. Microbiol.">
        <title>The Global Catalogue of Microorganisms (GCM) 10K type strain sequencing project: providing services to taxonomists for standard genome sequencing and annotation.</title>
        <authorList>
            <consortium name="The Broad Institute Genomics Platform"/>
            <consortium name="The Broad Institute Genome Sequencing Center for Infectious Disease"/>
            <person name="Wu L."/>
            <person name="Ma J."/>
        </authorList>
    </citation>
    <scope>NUCLEOTIDE SEQUENCE [LARGE SCALE GENOMIC DNA]</scope>
    <source>
        <strain evidence="5 6">JCM 13850</strain>
    </source>
</reference>
<keyword evidence="2" id="KW-0813">Transport</keyword>
<feature type="region of interest" description="Disordered" evidence="4">
    <location>
        <begin position="136"/>
        <end position="158"/>
    </location>
</feature>
<dbReference type="SUPFAM" id="SSF53807">
    <property type="entry name" value="Helical backbone' metal receptor"/>
    <property type="match status" value="1"/>
</dbReference>
<sequence length="334" mass="35277">MTTVFIFVHNREVLRPRNPLRAVPASVPAAALAAAGLGAALAGCGSAVADVPPGRTSVVASFYPAAWLAERVGGGDVYVRTLTRPGAEPHDLELTARQVAQVEKADLAVYVKGVQPAVDDAVGKHAKGRSLDAAGLVRTLPPPSDDESEIEEHDGDRGHADVGYDPHVWLDPVRMATIATALGDRLAKADTAHAAAYKQRAQTVAVQLTGLDRRFRDGLENCARRDIVTAHAAFGYLAQRYGLRQVSIAGIDPSMEPSPKRLAGLTREVRAAGATTIFTERLVSSKVADSLAREAGVRTAVLDPVEGVGPGSSDDYLTVMDRNLRTLRPALGCS</sequence>
<dbReference type="Gene3D" id="3.40.50.1980">
    <property type="entry name" value="Nitrogenase molybdenum iron protein domain"/>
    <property type="match status" value="2"/>
</dbReference>
<feature type="compositionally biased region" description="Acidic residues" evidence="4">
    <location>
        <begin position="144"/>
        <end position="153"/>
    </location>
</feature>
<dbReference type="EMBL" id="BAAAMR010000069">
    <property type="protein sequence ID" value="GAA2155682.1"/>
    <property type="molecule type" value="Genomic_DNA"/>
</dbReference>
<evidence type="ECO:0000256" key="4">
    <source>
        <dbReference type="SAM" id="MobiDB-lite"/>
    </source>
</evidence>
<evidence type="ECO:0000256" key="1">
    <source>
        <dbReference type="ARBA" id="ARBA00011028"/>
    </source>
</evidence>
<dbReference type="InterPro" id="IPR006127">
    <property type="entry name" value="ZnuA-like"/>
</dbReference>
<keyword evidence="6" id="KW-1185">Reference proteome</keyword>
<name>A0ABN3A7I7_9ACTN</name>